<comment type="caution">
    <text evidence="3">The sequence shown here is derived from an EMBL/GenBank/DDBJ whole genome shotgun (WGS) entry which is preliminary data.</text>
</comment>
<reference evidence="3 4" key="1">
    <citation type="submission" date="2020-06" db="EMBL/GenBank/DDBJ databases">
        <title>Photobacterium damselae subsp. damselae comparative genomics.</title>
        <authorList>
            <person name="Osorio C.R."/>
        </authorList>
    </citation>
    <scope>NUCLEOTIDE SEQUENCE [LARGE SCALE GENOMIC DNA]</scope>
    <source>
        <strain evidence="3 4">TW250/03</strain>
    </source>
</reference>
<evidence type="ECO:0000259" key="2">
    <source>
        <dbReference type="Pfam" id="PF13505"/>
    </source>
</evidence>
<accession>A0A850QSE4</accession>
<feature type="domain" description="Outer membrane protein beta-barrel" evidence="2">
    <location>
        <begin position="18"/>
        <end position="158"/>
    </location>
</feature>
<dbReference type="EMBL" id="JABXOR010000882">
    <property type="protein sequence ID" value="NVP01342.1"/>
    <property type="molecule type" value="Genomic_DNA"/>
</dbReference>
<sequence length="158" mass="17892">MKRYIFLCISLISNSAISSPYIGIDIGKNECKSCNKSKYGYGLNFGYQVEDNLSFQFDYIITDLSDEFDSSQRLYILSIYPQLSVAVSNHFRLFSGLGLGLINLNHDDYRALTGNVGLSYSINENVSMNLEYKIYSNVDGKQNVDDISFFNIGVKYAF</sequence>
<evidence type="ECO:0000313" key="4">
    <source>
        <dbReference type="Proteomes" id="UP000533429"/>
    </source>
</evidence>
<gene>
    <name evidence="3" type="ORF">HWA77_14090</name>
</gene>
<dbReference type="InterPro" id="IPR011250">
    <property type="entry name" value="OMP/PagP_B-barrel"/>
</dbReference>
<dbReference type="Pfam" id="PF13505">
    <property type="entry name" value="OMP_b-brl"/>
    <property type="match status" value="1"/>
</dbReference>
<dbReference type="InterPro" id="IPR027385">
    <property type="entry name" value="Beta-barrel_OMP"/>
</dbReference>
<name>A0A850QSE4_PHODD</name>
<evidence type="ECO:0000313" key="3">
    <source>
        <dbReference type="EMBL" id="NVP01342.1"/>
    </source>
</evidence>
<organism evidence="3 4">
    <name type="scientific">Photobacterium damselae subsp. damselae</name>
    <name type="common">Listonella damsela</name>
    <dbReference type="NCBI Taxonomy" id="85581"/>
    <lineage>
        <taxon>Bacteria</taxon>
        <taxon>Pseudomonadati</taxon>
        <taxon>Pseudomonadota</taxon>
        <taxon>Gammaproteobacteria</taxon>
        <taxon>Vibrionales</taxon>
        <taxon>Vibrionaceae</taxon>
        <taxon>Photobacterium</taxon>
    </lineage>
</organism>
<proteinExistence type="predicted"/>
<dbReference type="Proteomes" id="UP000533429">
    <property type="component" value="Unassembled WGS sequence"/>
</dbReference>
<dbReference type="AlphaFoldDB" id="A0A850QSE4"/>
<dbReference type="Gene3D" id="2.40.160.20">
    <property type="match status" value="1"/>
</dbReference>
<evidence type="ECO:0000256" key="1">
    <source>
        <dbReference type="ARBA" id="ARBA00022729"/>
    </source>
</evidence>
<protein>
    <submittedName>
        <fullName evidence="3">Porin family protein</fullName>
    </submittedName>
</protein>
<keyword evidence="1" id="KW-0732">Signal</keyword>
<dbReference type="SUPFAM" id="SSF56925">
    <property type="entry name" value="OMPA-like"/>
    <property type="match status" value="1"/>
</dbReference>